<organism evidence="3 4">
    <name type="scientific">Vagococcus coleopterorum</name>
    <dbReference type="NCBI Taxonomy" id="2714946"/>
    <lineage>
        <taxon>Bacteria</taxon>
        <taxon>Bacillati</taxon>
        <taxon>Bacillota</taxon>
        <taxon>Bacilli</taxon>
        <taxon>Lactobacillales</taxon>
        <taxon>Enterococcaceae</taxon>
        <taxon>Vagococcus</taxon>
    </lineage>
</organism>
<protein>
    <submittedName>
        <fullName evidence="3">Glycine/betaine/sarcosine/D-proline family reductase selenoprotein B</fullName>
    </submittedName>
</protein>
<gene>
    <name evidence="3" type="ORF">G7081_06565</name>
</gene>
<sequence length="173" mass="18567">MKVVMIFDQTQAGLGGKENPMLPLGGKNMVIGSANMLDPYLKKNDMQIAACLYCGDGFFEANKEEVTKKMAAMCKKIGADAVLCGPAFNYEGYGEMCAHVGEFIEQHVGIPTVAAMSKECASTIEAFKDKVNIIDMPKKGGIGLTESLSAMCELAKMKVDGVDTTAFVEAHCY</sequence>
<evidence type="ECO:0000313" key="3">
    <source>
        <dbReference type="EMBL" id="QIL46749.1"/>
    </source>
</evidence>
<evidence type="ECO:0000256" key="2">
    <source>
        <dbReference type="ARBA" id="ARBA00023002"/>
    </source>
</evidence>
<dbReference type="InterPro" id="IPR010187">
    <property type="entry name" value="Various_sel_PB"/>
</dbReference>
<dbReference type="AlphaFoldDB" id="A0A6G8AP54"/>
<reference evidence="3 4" key="1">
    <citation type="submission" date="2020-03" db="EMBL/GenBank/DDBJ databases">
        <title>Vagococcus sp. nov., isolated from beetles.</title>
        <authorList>
            <person name="Hyun D.-W."/>
            <person name="Bae J.-W."/>
        </authorList>
    </citation>
    <scope>NUCLEOTIDE SEQUENCE [LARGE SCALE GENOMIC DNA]</scope>
    <source>
        <strain evidence="3 4">HDW17A</strain>
    </source>
</reference>
<dbReference type="EMBL" id="CP049886">
    <property type="protein sequence ID" value="QIL46749.1"/>
    <property type="molecule type" value="Genomic_DNA"/>
</dbReference>
<dbReference type="Pfam" id="PF07355">
    <property type="entry name" value="GRDB"/>
    <property type="match status" value="1"/>
</dbReference>
<dbReference type="InterPro" id="IPR048083">
    <property type="entry name" value="GrdB-like"/>
</dbReference>
<dbReference type="NCBIfam" id="NF041545">
    <property type="entry name" value="GrdB_like_no_Se"/>
    <property type="match status" value="1"/>
</dbReference>
<dbReference type="NCBIfam" id="TIGR01918">
    <property type="entry name" value="various_sel_PB"/>
    <property type="match status" value="1"/>
</dbReference>
<keyword evidence="4" id="KW-1185">Reference proteome</keyword>
<proteinExistence type="predicted"/>
<name>A0A6G8AP54_9ENTE</name>
<dbReference type="Proteomes" id="UP000500890">
    <property type="component" value="Chromosome"/>
</dbReference>
<evidence type="ECO:0000256" key="1">
    <source>
        <dbReference type="ARBA" id="ARBA00022933"/>
    </source>
</evidence>
<accession>A0A6G8AP54</accession>
<keyword evidence="2" id="KW-0560">Oxidoreductase</keyword>
<dbReference type="KEGG" id="vah:G7081_06565"/>
<dbReference type="RefSeq" id="WP_166008137.1">
    <property type="nucleotide sequence ID" value="NZ_CP049886.1"/>
</dbReference>
<dbReference type="GO" id="GO:0050485">
    <property type="term" value="F:oxidoreductase activity, acting on X-H and Y-H to form an X-Y bond, with a disulfide as acceptor"/>
    <property type="evidence" value="ECO:0007669"/>
    <property type="project" value="InterPro"/>
</dbReference>
<evidence type="ECO:0000313" key="4">
    <source>
        <dbReference type="Proteomes" id="UP000500890"/>
    </source>
</evidence>
<keyword evidence="1" id="KW-0712">Selenocysteine</keyword>